<dbReference type="RefSeq" id="WP_109263618.1">
    <property type="nucleotide sequence ID" value="NZ_QEWP01000004.1"/>
</dbReference>
<keyword evidence="2" id="KW-0378">Hydrolase</keyword>
<accession>A0A2U2BAA0</accession>
<evidence type="ECO:0000313" key="3">
    <source>
        <dbReference type="Proteomes" id="UP000244956"/>
    </source>
</evidence>
<dbReference type="InterPro" id="IPR010496">
    <property type="entry name" value="AL/BT2_dom"/>
</dbReference>
<evidence type="ECO:0000313" key="2">
    <source>
        <dbReference type="EMBL" id="PWD99994.1"/>
    </source>
</evidence>
<comment type="caution">
    <text evidence="2">The sequence shown here is derived from an EMBL/GenBank/DDBJ whole genome shotgun (WGS) entry which is preliminary data.</text>
</comment>
<dbReference type="EMBL" id="QEWP01000004">
    <property type="protein sequence ID" value="PWD99994.1"/>
    <property type="molecule type" value="Genomic_DNA"/>
</dbReference>
<dbReference type="AlphaFoldDB" id="A0A2U2BAA0"/>
<dbReference type="Gene3D" id="2.60.120.560">
    <property type="entry name" value="Exo-inulinase, domain 1"/>
    <property type="match status" value="1"/>
</dbReference>
<name>A0A2U2BAA0_9BACT</name>
<organism evidence="2 3">
    <name type="scientific">Marinilabilia rubra</name>
    <dbReference type="NCBI Taxonomy" id="2162893"/>
    <lineage>
        <taxon>Bacteria</taxon>
        <taxon>Pseudomonadati</taxon>
        <taxon>Bacteroidota</taxon>
        <taxon>Bacteroidia</taxon>
        <taxon>Marinilabiliales</taxon>
        <taxon>Marinilabiliaceae</taxon>
        <taxon>Marinilabilia</taxon>
    </lineage>
</organism>
<dbReference type="GO" id="GO:0016787">
    <property type="term" value="F:hydrolase activity"/>
    <property type="evidence" value="ECO:0007669"/>
    <property type="project" value="UniProtKB-KW"/>
</dbReference>
<dbReference type="Gene3D" id="3.20.20.140">
    <property type="entry name" value="Metal-dependent hydrolases"/>
    <property type="match status" value="1"/>
</dbReference>
<protein>
    <submittedName>
        <fullName evidence="2">Glycosyl hydrolase</fullName>
    </submittedName>
</protein>
<keyword evidence="3" id="KW-1185">Reference proteome</keyword>
<evidence type="ECO:0000259" key="1">
    <source>
        <dbReference type="Pfam" id="PF06439"/>
    </source>
</evidence>
<dbReference type="OrthoDB" id="259356at2"/>
<reference evidence="2 3" key="1">
    <citation type="submission" date="2018-05" db="EMBL/GenBank/DDBJ databases">
        <title>Marinilabilia rubrum sp. nov., isolated from saltern sediment.</title>
        <authorList>
            <person name="Zhang R."/>
        </authorList>
    </citation>
    <scope>NUCLEOTIDE SEQUENCE [LARGE SCALE GENOMIC DNA]</scope>
    <source>
        <strain evidence="2 3">WTE16</strain>
    </source>
</reference>
<dbReference type="Pfam" id="PF06439">
    <property type="entry name" value="3keto-disac_hyd"/>
    <property type="match status" value="1"/>
</dbReference>
<gene>
    <name evidence="2" type="ORF">DDZ16_06425</name>
</gene>
<dbReference type="SUPFAM" id="SSF89550">
    <property type="entry name" value="PHP domain-like"/>
    <property type="match status" value="1"/>
</dbReference>
<dbReference type="PROSITE" id="PS51257">
    <property type="entry name" value="PROKAR_LIPOPROTEIN"/>
    <property type="match status" value="1"/>
</dbReference>
<proteinExistence type="predicted"/>
<sequence length="487" mass="55697">MKYAGYLLSLFFLVSSCQIKSPKGEWQVIFNGESLEGWTAGEVNNGSFSIENGLLKCTGPETYLYYDSNIRNFEFEASVKTENLSKSALFFHAKPGDKGRPVEGYKIQINNNFPGTFSVDEDLMTGSIRNVRNIYYPFVDNDQWFKIRLKVVENRIQVFINDVKVNDYTEQENPWRWEGGKFVRTGKGAFVIQSSGSENSAYYKSIRVKELPDSDRFLPEVSEDWDTKVTRLMSAGFPLVDYHVHLKGGLTLDDVIGNSGQLGINYGIAPNCGLHFPITNDSSLYAYLENVNDAPAFKGMQAEGREWVKLFSSEAIRQFDYVFTDAMTFTDEKGRRNRIWIPEEVWVDDKQAFMEQMVQKIEAIFSREPVDIYVNPTVLPDELTDEYDRLWTEERKQRVINVLAENGVALEINARYELPKAEMIKKAKKAGVKFTFGTNNTGRELGHLDYCLEMIEKCDLKPEDMFHIKPDSLKPIVVKGLPEKITG</sequence>
<dbReference type="InterPro" id="IPR016195">
    <property type="entry name" value="Pol/histidinol_Pase-like"/>
</dbReference>
<dbReference type="Proteomes" id="UP000244956">
    <property type="component" value="Unassembled WGS sequence"/>
</dbReference>
<feature type="domain" description="3-keto-alpha-glucoside-1,2-lyase/3-keto-2-hydroxy-glucal hydratase" evidence="1">
    <location>
        <begin position="25"/>
        <end position="209"/>
    </location>
</feature>